<evidence type="ECO:0000313" key="1">
    <source>
        <dbReference type="EMBL" id="ONI38723.1"/>
    </source>
</evidence>
<proteinExistence type="predicted"/>
<name>A0ACC8X9H3_9FIRM</name>
<dbReference type="Proteomes" id="UP000188637">
    <property type="component" value="Unassembled WGS sequence"/>
</dbReference>
<gene>
    <name evidence="1" type="ORF">AN640_02225</name>
</gene>
<dbReference type="EMBL" id="LJHD01000283">
    <property type="protein sequence ID" value="ONI38723.1"/>
    <property type="molecule type" value="Genomic_DNA"/>
</dbReference>
<accession>A0ACC8X9H3</accession>
<organism evidence="1 2">
    <name type="scientific">Candidatus Epulonipiscium fishelsonii</name>
    <dbReference type="NCBI Taxonomy" id="77094"/>
    <lineage>
        <taxon>Bacteria</taxon>
        <taxon>Bacillati</taxon>
        <taxon>Bacillota</taxon>
        <taxon>Clostridia</taxon>
        <taxon>Lachnospirales</taxon>
        <taxon>Lachnospiraceae</taxon>
        <taxon>Candidatus Epulonipiscium</taxon>
    </lineage>
</organism>
<evidence type="ECO:0000313" key="2">
    <source>
        <dbReference type="Proteomes" id="UP000188637"/>
    </source>
</evidence>
<keyword evidence="2" id="KW-1185">Reference proteome</keyword>
<comment type="caution">
    <text evidence="1">The sequence shown here is derived from an EMBL/GenBank/DDBJ whole genome shotgun (WGS) entry which is preliminary data.</text>
</comment>
<protein>
    <submittedName>
        <fullName evidence="1">Acetyl-CoA carboxylase carboxyl transferase subunit alpha/beta</fullName>
    </submittedName>
</protein>
<reference evidence="1" key="1">
    <citation type="submission" date="2016-08" db="EMBL/GenBank/DDBJ databases">
        <authorList>
            <person name="Ngugi D.K."/>
            <person name="Miyake S."/>
            <person name="Stingl U."/>
        </authorList>
    </citation>
    <scope>NUCLEOTIDE SEQUENCE</scope>
    <source>
        <strain evidence="1">SCG-D08WGA-EpuloA1</strain>
    </source>
</reference>
<sequence>MFQSLMNRKKYGKVDNVQSEDSQKKVEIPAGMYAKCPHCKKSIYIKDLDDTIGVCTSCEGYFPISARMRINNIADKDSFIEFDKDLESKNPLNFKDYGLKLESYMVRTSEKEAVLTGMAKINNNDCIIAVMDSRFMMGSMGEVVGEKITRAIEYATENKLPVIIFCASGGARMQEGIFSLMQMAKTSAALAKHDDAGLLYISVLTHPTTGGVTASFAMLGDIILSEPQALIGFAGPRVIEQTIGQKLPNGFQKAEFLLEHGMIDKIVERKDFGKILGLLLKWHAKPSAKLNHFNEVNYLIEPEKEISPWEKINIARQIDRPRSKFYIEHIFDEFIELHGDRVFADDRAIIGGIGKFEGNVVTVIAQNKGKTSKENIEYNFGMPHPEGYRKSFRLMKQAEKFHRPIICFIDTPGAYCGLGAEERGQGEAIARNLMEMSRLKTPIIAGIIGEGGSGGALALGVADFVFMQQNTTYSILSPEGFASILWKDSKLAEKASKIMKITPTDLLKFGIIDDIIKEPSGGAHKDPDLAAMILKNYLLEKIQELDMLSDDEIVNKRYERFRKYGDMTY</sequence>
<keyword evidence="1" id="KW-0808">Transferase</keyword>